<evidence type="ECO:0000256" key="1">
    <source>
        <dbReference type="ARBA" id="ARBA00004651"/>
    </source>
</evidence>
<dbReference type="InterPro" id="IPR003691">
    <property type="entry name" value="FluC"/>
</dbReference>
<reference evidence="11 12" key="1">
    <citation type="submission" date="2019-03" db="EMBL/GenBank/DDBJ databases">
        <title>Cohnella endophytica sp. nov., a novel endophytic bacterium isolated from bark of Sonneratia apetala.</title>
        <authorList>
            <person name="Tuo L."/>
        </authorList>
    </citation>
    <scope>NUCLEOTIDE SEQUENCE [LARGE SCALE GENOMIC DNA]</scope>
    <source>
        <strain evidence="11 12">CCTCC AB 208254</strain>
    </source>
</reference>
<feature type="binding site" evidence="10">
    <location>
        <position position="78"/>
    </location>
    <ligand>
        <name>Na(+)</name>
        <dbReference type="ChEBI" id="CHEBI:29101"/>
        <note>structural</note>
    </ligand>
</feature>
<keyword evidence="6 10" id="KW-0407">Ion channel</keyword>
<evidence type="ECO:0000256" key="10">
    <source>
        <dbReference type="HAMAP-Rule" id="MF_00454"/>
    </source>
</evidence>
<comment type="catalytic activity">
    <reaction evidence="8">
        <text>fluoride(in) = fluoride(out)</text>
        <dbReference type="Rhea" id="RHEA:76159"/>
        <dbReference type="ChEBI" id="CHEBI:17051"/>
    </reaction>
    <physiologicalReaction direction="left-to-right" evidence="8">
        <dbReference type="Rhea" id="RHEA:76160"/>
    </physiologicalReaction>
</comment>
<dbReference type="AlphaFoldDB" id="A0A4Y8M723"/>
<keyword evidence="12" id="KW-1185">Reference proteome</keyword>
<evidence type="ECO:0000256" key="5">
    <source>
        <dbReference type="ARBA" id="ARBA00023136"/>
    </source>
</evidence>
<dbReference type="RefSeq" id="WP_135150364.1">
    <property type="nucleotide sequence ID" value="NZ_SOMN01000001.1"/>
</dbReference>
<dbReference type="PANTHER" id="PTHR28259:SF1">
    <property type="entry name" value="FLUORIDE EXPORT PROTEIN 1-RELATED"/>
    <property type="match status" value="1"/>
</dbReference>
<comment type="function">
    <text evidence="9 10">Fluoride-specific ion channel. Important for reducing fluoride concentration in the cell, thus reducing its toxicity.</text>
</comment>
<comment type="similarity">
    <text evidence="7 10">Belongs to the fluoride channel Fluc/FEX (TC 1.A.43) family.</text>
</comment>
<dbReference type="GO" id="GO:0140114">
    <property type="term" value="P:cellular detoxification of fluoride"/>
    <property type="evidence" value="ECO:0007669"/>
    <property type="project" value="UniProtKB-UniRule"/>
</dbReference>
<keyword evidence="3 10" id="KW-0812">Transmembrane</keyword>
<keyword evidence="10" id="KW-0479">Metal-binding</keyword>
<keyword evidence="5 10" id="KW-0472">Membrane</keyword>
<proteinExistence type="inferred from homology"/>
<dbReference type="GO" id="GO:0046872">
    <property type="term" value="F:metal ion binding"/>
    <property type="evidence" value="ECO:0007669"/>
    <property type="project" value="UniProtKB-KW"/>
</dbReference>
<comment type="caution">
    <text evidence="11">The sequence shown here is derived from an EMBL/GenBank/DDBJ whole genome shotgun (WGS) entry which is preliminary data.</text>
</comment>
<comment type="subcellular location">
    <subcellularLocation>
        <location evidence="1 10">Cell membrane</location>
        <topology evidence="1 10">Multi-pass membrane protein</topology>
    </subcellularLocation>
</comment>
<dbReference type="Pfam" id="PF02537">
    <property type="entry name" value="CRCB"/>
    <property type="match status" value="1"/>
</dbReference>
<keyword evidence="10" id="KW-0406">Ion transport</keyword>
<evidence type="ECO:0000256" key="3">
    <source>
        <dbReference type="ARBA" id="ARBA00022692"/>
    </source>
</evidence>
<dbReference type="HAMAP" id="MF_00454">
    <property type="entry name" value="FluC"/>
    <property type="match status" value="1"/>
</dbReference>
<sequence length="126" mass="13293">MNTLWSALLVGFGGSIGTLLRYGIGRLATANGKPGFYGTLFVNLTGSLAMGVFIGLQLEQEHLEIYAIAGIGILGGFTTYSTLNVQKATMFAKGPKRTLVFYLVATYVGGFVFTASGVGLGYLIHT</sequence>
<organism evidence="11 12">
    <name type="scientific">Cohnella luojiensis</name>
    <dbReference type="NCBI Taxonomy" id="652876"/>
    <lineage>
        <taxon>Bacteria</taxon>
        <taxon>Bacillati</taxon>
        <taxon>Bacillota</taxon>
        <taxon>Bacilli</taxon>
        <taxon>Bacillales</taxon>
        <taxon>Paenibacillaceae</taxon>
        <taxon>Cohnella</taxon>
    </lineage>
</organism>
<keyword evidence="10" id="KW-0813">Transport</keyword>
<dbReference type="EMBL" id="SOMN01000001">
    <property type="protein sequence ID" value="TFE31796.1"/>
    <property type="molecule type" value="Genomic_DNA"/>
</dbReference>
<feature type="transmembrane region" description="Helical" evidence="10">
    <location>
        <begin position="63"/>
        <end position="83"/>
    </location>
</feature>
<evidence type="ECO:0000256" key="8">
    <source>
        <dbReference type="ARBA" id="ARBA00035585"/>
    </source>
</evidence>
<dbReference type="PANTHER" id="PTHR28259">
    <property type="entry name" value="FLUORIDE EXPORT PROTEIN 1-RELATED"/>
    <property type="match status" value="1"/>
</dbReference>
<evidence type="ECO:0000256" key="4">
    <source>
        <dbReference type="ARBA" id="ARBA00022989"/>
    </source>
</evidence>
<gene>
    <name evidence="10" type="primary">fluC</name>
    <name evidence="10" type="synonym">crcB</name>
    <name evidence="11" type="ORF">E2980_01635</name>
</gene>
<dbReference type="Proteomes" id="UP000297900">
    <property type="component" value="Unassembled WGS sequence"/>
</dbReference>
<evidence type="ECO:0000256" key="6">
    <source>
        <dbReference type="ARBA" id="ARBA00023303"/>
    </source>
</evidence>
<name>A0A4Y8M723_9BACL</name>
<comment type="activity regulation">
    <text evidence="10">Na(+) is not transported, but it plays an essential structural role and its presence is essential for fluoride channel function.</text>
</comment>
<dbReference type="GO" id="GO:0005886">
    <property type="term" value="C:plasma membrane"/>
    <property type="evidence" value="ECO:0007669"/>
    <property type="project" value="UniProtKB-SubCell"/>
</dbReference>
<feature type="transmembrane region" description="Helical" evidence="10">
    <location>
        <begin position="36"/>
        <end position="57"/>
    </location>
</feature>
<accession>A0A4Y8M723</accession>
<evidence type="ECO:0000313" key="11">
    <source>
        <dbReference type="EMBL" id="TFE31796.1"/>
    </source>
</evidence>
<evidence type="ECO:0000256" key="7">
    <source>
        <dbReference type="ARBA" id="ARBA00035120"/>
    </source>
</evidence>
<keyword evidence="2 10" id="KW-1003">Cell membrane</keyword>
<evidence type="ECO:0000313" key="12">
    <source>
        <dbReference type="Proteomes" id="UP000297900"/>
    </source>
</evidence>
<feature type="transmembrane region" description="Helical" evidence="10">
    <location>
        <begin position="99"/>
        <end position="124"/>
    </location>
</feature>
<dbReference type="GO" id="GO:0062054">
    <property type="term" value="F:fluoride channel activity"/>
    <property type="evidence" value="ECO:0007669"/>
    <property type="project" value="UniProtKB-UniRule"/>
</dbReference>
<keyword evidence="10" id="KW-0915">Sodium</keyword>
<protein>
    <recommendedName>
        <fullName evidence="10">Fluoride-specific ion channel FluC</fullName>
    </recommendedName>
</protein>
<feature type="binding site" evidence="10">
    <location>
        <position position="75"/>
    </location>
    <ligand>
        <name>Na(+)</name>
        <dbReference type="ChEBI" id="CHEBI:29101"/>
        <note>structural</note>
    </ligand>
</feature>
<evidence type="ECO:0000256" key="9">
    <source>
        <dbReference type="ARBA" id="ARBA00049940"/>
    </source>
</evidence>
<evidence type="ECO:0000256" key="2">
    <source>
        <dbReference type="ARBA" id="ARBA00022475"/>
    </source>
</evidence>
<dbReference type="OrthoDB" id="9815830at2"/>
<keyword evidence="4 10" id="KW-1133">Transmembrane helix</keyword>
<feature type="transmembrane region" description="Helical" evidence="10">
    <location>
        <begin position="6"/>
        <end position="24"/>
    </location>
</feature>